<accession>A0A1I4I704</accession>
<keyword evidence="1" id="KW-0812">Transmembrane</keyword>
<reference evidence="3" key="1">
    <citation type="submission" date="2016-10" db="EMBL/GenBank/DDBJ databases">
        <authorList>
            <person name="Varghese N."/>
            <person name="Submissions S."/>
        </authorList>
    </citation>
    <scope>NUCLEOTIDE SEQUENCE [LARGE SCALE GENOMIC DNA]</scope>
    <source>
        <strain evidence="3">CGMCC 1.6474</strain>
    </source>
</reference>
<evidence type="ECO:0000313" key="2">
    <source>
        <dbReference type="EMBL" id="SFL49466.1"/>
    </source>
</evidence>
<keyword evidence="1" id="KW-0472">Membrane</keyword>
<dbReference type="EMBL" id="FOSV01000016">
    <property type="protein sequence ID" value="SFL49466.1"/>
    <property type="molecule type" value="Genomic_DNA"/>
</dbReference>
<evidence type="ECO:0000313" key="3">
    <source>
        <dbReference type="Proteomes" id="UP000198804"/>
    </source>
</evidence>
<evidence type="ECO:0000256" key="1">
    <source>
        <dbReference type="SAM" id="Phobius"/>
    </source>
</evidence>
<keyword evidence="3" id="KW-1185">Reference proteome</keyword>
<dbReference type="AlphaFoldDB" id="A0A1I4I704"/>
<name>A0A1I4I704_9HYPH</name>
<gene>
    <name evidence="2" type="ORF">SAMN04488125_11669</name>
</gene>
<sequence>MLDRRIVWTDAHALQRRARRLVRRLVLLSVSLIGIGVAYPTDNTALDDDADRDERVAFRHFV</sequence>
<keyword evidence="1" id="KW-1133">Transmembrane helix</keyword>
<proteinExistence type="predicted"/>
<organism evidence="2 3">
    <name type="scientific">Methylorubrum salsuginis</name>
    <dbReference type="NCBI Taxonomy" id="414703"/>
    <lineage>
        <taxon>Bacteria</taxon>
        <taxon>Pseudomonadati</taxon>
        <taxon>Pseudomonadota</taxon>
        <taxon>Alphaproteobacteria</taxon>
        <taxon>Hyphomicrobiales</taxon>
        <taxon>Methylobacteriaceae</taxon>
        <taxon>Methylorubrum</taxon>
    </lineage>
</organism>
<dbReference type="Proteomes" id="UP000198804">
    <property type="component" value="Unassembled WGS sequence"/>
</dbReference>
<protein>
    <submittedName>
        <fullName evidence="2">Uncharacterized protein</fullName>
    </submittedName>
</protein>
<feature type="transmembrane region" description="Helical" evidence="1">
    <location>
        <begin position="21"/>
        <end position="39"/>
    </location>
</feature>